<dbReference type="InterPro" id="IPR029058">
    <property type="entry name" value="AB_hydrolase_fold"/>
</dbReference>
<comment type="caution">
    <text evidence="1">The sequence shown here is derived from an EMBL/GenBank/DDBJ whole genome shotgun (WGS) entry which is preliminary data.</text>
</comment>
<dbReference type="SUPFAM" id="SSF53474">
    <property type="entry name" value="alpha/beta-Hydrolases"/>
    <property type="match status" value="1"/>
</dbReference>
<sequence length="163" mass="17761">MDTPFSAAKLRHNHAFLRGAIAARPDDRYLRSFTLEIYGVTATAAVERDYWQLLEGIAVPVLVVTGDVPMLPQRKMPPVPCRLDEDDRVRLRKLGCQLERVKGGHAIINDNPAAVGGAGADGGVLNGVNPGWLGRIGRSRRKTVGAEYFAPFSCARRVVLSLV</sequence>
<dbReference type="Proteomes" id="UP001161276">
    <property type="component" value="Unassembled WGS sequence"/>
</dbReference>
<gene>
    <name evidence="1" type="ORF">N5K24_22445</name>
</gene>
<dbReference type="Gene3D" id="3.40.50.1820">
    <property type="entry name" value="alpha/beta hydrolase"/>
    <property type="match status" value="1"/>
</dbReference>
<reference evidence="1" key="1">
    <citation type="submission" date="2022-09" db="EMBL/GenBank/DDBJ databases">
        <title>Intensive care unit water sources are persistently colonized with multi-drug resistant bacteria and are the site of extensive horizontal gene transfer of antibiotic resistance genes.</title>
        <authorList>
            <person name="Diorio-Toth L."/>
        </authorList>
    </citation>
    <scope>NUCLEOTIDE SEQUENCE</scope>
    <source>
        <strain evidence="1">GD03676</strain>
    </source>
</reference>
<dbReference type="EMBL" id="JAOCKG010000011">
    <property type="protein sequence ID" value="MDH2053184.1"/>
    <property type="molecule type" value="Genomic_DNA"/>
</dbReference>
<evidence type="ECO:0000313" key="1">
    <source>
        <dbReference type="EMBL" id="MDH2053184.1"/>
    </source>
</evidence>
<accession>A0AA42WGI2</accession>
<dbReference type="AlphaFoldDB" id="A0AA42WGI2"/>
<organism evidence="1 2">
    <name type="scientific">Achromobacter marplatensis</name>
    <dbReference type="NCBI Taxonomy" id="470868"/>
    <lineage>
        <taxon>Bacteria</taxon>
        <taxon>Pseudomonadati</taxon>
        <taxon>Pseudomonadota</taxon>
        <taxon>Betaproteobacteria</taxon>
        <taxon>Burkholderiales</taxon>
        <taxon>Alcaligenaceae</taxon>
        <taxon>Achromobacter</taxon>
    </lineage>
</organism>
<proteinExistence type="predicted"/>
<name>A0AA42WGI2_9BURK</name>
<evidence type="ECO:0000313" key="2">
    <source>
        <dbReference type="Proteomes" id="UP001161276"/>
    </source>
</evidence>
<dbReference type="RefSeq" id="WP_280028585.1">
    <property type="nucleotide sequence ID" value="NZ_JAOCKG010000011.1"/>
</dbReference>
<protein>
    <submittedName>
        <fullName evidence="1">Uncharacterized protein</fullName>
    </submittedName>
</protein>